<reference evidence="3 4" key="1">
    <citation type="submission" date="2021-01" db="EMBL/GenBank/DDBJ databases">
        <title>Genomics of switchgrass bacterial isolates.</title>
        <authorList>
            <person name="Shade A."/>
        </authorList>
    </citation>
    <scope>NUCLEOTIDE SEQUENCE [LARGE SCALE GENOMIC DNA]</scope>
    <source>
        <strain evidence="3 4">PvP111</strain>
    </source>
</reference>
<dbReference type="RefSeq" id="WP_204869560.1">
    <property type="nucleotide sequence ID" value="NZ_JAFBBK010000001.1"/>
</dbReference>
<accession>A0ABS2KYH2</accession>
<organism evidence="3 4">
    <name type="scientific">Rhodococcoides corynebacterioides</name>
    <dbReference type="NCBI Taxonomy" id="53972"/>
    <lineage>
        <taxon>Bacteria</taxon>
        <taxon>Bacillati</taxon>
        <taxon>Actinomycetota</taxon>
        <taxon>Actinomycetes</taxon>
        <taxon>Mycobacteriales</taxon>
        <taxon>Nocardiaceae</taxon>
        <taxon>Rhodococcoides</taxon>
    </lineage>
</organism>
<evidence type="ECO:0000256" key="1">
    <source>
        <dbReference type="SAM" id="MobiDB-lite"/>
    </source>
</evidence>
<keyword evidence="4" id="KW-1185">Reference proteome</keyword>
<dbReference type="EMBL" id="JAFBBK010000001">
    <property type="protein sequence ID" value="MBM7416841.1"/>
    <property type="molecule type" value="Genomic_DNA"/>
</dbReference>
<dbReference type="Proteomes" id="UP000703038">
    <property type="component" value="Unassembled WGS sequence"/>
</dbReference>
<evidence type="ECO:0000313" key="4">
    <source>
        <dbReference type="Proteomes" id="UP000703038"/>
    </source>
</evidence>
<evidence type="ECO:0000313" key="3">
    <source>
        <dbReference type="EMBL" id="MBM7416841.1"/>
    </source>
</evidence>
<proteinExistence type="predicted"/>
<keyword evidence="2" id="KW-1133">Transmembrane helix</keyword>
<evidence type="ECO:0008006" key="5">
    <source>
        <dbReference type="Google" id="ProtNLM"/>
    </source>
</evidence>
<comment type="caution">
    <text evidence="3">The sequence shown here is derived from an EMBL/GenBank/DDBJ whole genome shotgun (WGS) entry which is preliminary data.</text>
</comment>
<feature type="region of interest" description="Disordered" evidence="1">
    <location>
        <begin position="373"/>
        <end position="396"/>
    </location>
</feature>
<protein>
    <recommendedName>
        <fullName evidence="5">WYL domain-containing protein</fullName>
    </recommendedName>
</protein>
<keyword evidence="2" id="KW-0812">Transmembrane</keyword>
<feature type="transmembrane region" description="Helical" evidence="2">
    <location>
        <begin position="12"/>
        <end position="31"/>
    </location>
</feature>
<keyword evidence="2" id="KW-0472">Membrane</keyword>
<sequence length="396" mass="44557">MRDPLQRIHNFKLALIAVSVSFVGFVLMVFARWLDGQPLLADITFLPWGEVGGTLFTAGILSIGIDYLLSKDDDERAEERMRRILATQAPAMKAAVIDGFAFNAEDLAGVATPDMLDRIVRNSLALRLHDAEFAREIYDDVRDQAITATERWHDVKISIRLSMDRNTSEASVPAYVATIRWEYTVVPKHAVRRFAVVSDRAEYRDLMADPEATSTWYMRKDSGIDAGSTEAFEIVQFTVDGEHRAIRRSARKQGQIYSASIGKDAVDAGVPVTVSYTQRVRLFKHGHLLHLDMEQPTRNVDIDLDYSETDIDYINVLDFFVSSHKTRVEHMPPSVPERSISVSHDGWVFQRSGVAFVWVATIDHERRASQQETYASRGLSLASTAASPRDHSSNLL</sequence>
<evidence type="ECO:0000256" key="2">
    <source>
        <dbReference type="SAM" id="Phobius"/>
    </source>
</evidence>
<gene>
    <name evidence="3" type="ORF">JOE42_003574</name>
</gene>
<name>A0ABS2KYH2_9NOCA</name>